<protein>
    <recommendedName>
        <fullName evidence="4">Oogenesis-related gene</fullName>
    </recommendedName>
</protein>
<dbReference type="EMBL" id="JAOPHQ010002017">
    <property type="protein sequence ID" value="KAK0148484.1"/>
    <property type="molecule type" value="Genomic_DNA"/>
</dbReference>
<gene>
    <name evidence="2" type="ORF">N1851_011188</name>
</gene>
<evidence type="ECO:0000256" key="1">
    <source>
        <dbReference type="SAM" id="MobiDB-lite"/>
    </source>
</evidence>
<comment type="caution">
    <text evidence="2">The sequence shown here is derived from an EMBL/GenBank/DDBJ whole genome shotgun (WGS) entry which is preliminary data.</text>
</comment>
<sequence>MADVSVEQVAVENVEVQVVQRHGVFSSVLHHLARFWPINLMIRAYRGVWRMFGFAPKTRSEAGAAGATPARPSLSGRKRLRRVTRIILAVLPRRLQSAIGYPLSTSIGCSLSPEIRISPTKPCGKGNKRKQDELDEDEEEPEQQTWVDALTQELAENEGSDEDPDYQPSMVETESEEYCSQNNTESDIEVTEQGVVIIEEVVIAESMC</sequence>
<accession>A0AA47MXS0</accession>
<feature type="compositionally biased region" description="Acidic residues" evidence="1">
    <location>
        <begin position="155"/>
        <end position="165"/>
    </location>
</feature>
<organism evidence="2 3">
    <name type="scientific">Merluccius polli</name>
    <name type="common">Benguela hake</name>
    <name type="synonym">Merluccius cadenati</name>
    <dbReference type="NCBI Taxonomy" id="89951"/>
    <lineage>
        <taxon>Eukaryota</taxon>
        <taxon>Metazoa</taxon>
        <taxon>Chordata</taxon>
        <taxon>Craniata</taxon>
        <taxon>Vertebrata</taxon>
        <taxon>Euteleostomi</taxon>
        <taxon>Actinopterygii</taxon>
        <taxon>Neopterygii</taxon>
        <taxon>Teleostei</taxon>
        <taxon>Neoteleostei</taxon>
        <taxon>Acanthomorphata</taxon>
        <taxon>Zeiogadaria</taxon>
        <taxon>Gadariae</taxon>
        <taxon>Gadiformes</taxon>
        <taxon>Gadoidei</taxon>
        <taxon>Merlucciidae</taxon>
        <taxon>Merluccius</taxon>
    </lineage>
</organism>
<evidence type="ECO:0000313" key="2">
    <source>
        <dbReference type="EMBL" id="KAK0148484.1"/>
    </source>
</evidence>
<feature type="region of interest" description="Disordered" evidence="1">
    <location>
        <begin position="118"/>
        <end position="187"/>
    </location>
</feature>
<evidence type="ECO:0000313" key="3">
    <source>
        <dbReference type="Proteomes" id="UP001174136"/>
    </source>
</evidence>
<name>A0AA47MXS0_MERPO</name>
<dbReference type="AlphaFoldDB" id="A0AA47MXS0"/>
<proteinExistence type="predicted"/>
<dbReference type="Proteomes" id="UP001174136">
    <property type="component" value="Unassembled WGS sequence"/>
</dbReference>
<evidence type="ECO:0008006" key="4">
    <source>
        <dbReference type="Google" id="ProtNLM"/>
    </source>
</evidence>
<feature type="compositionally biased region" description="Acidic residues" evidence="1">
    <location>
        <begin position="133"/>
        <end position="142"/>
    </location>
</feature>
<keyword evidence="3" id="KW-1185">Reference proteome</keyword>
<reference evidence="2" key="1">
    <citation type="journal article" date="2023" name="Front. Mar. Sci.">
        <title>A new Merluccius polli reference genome to investigate the effects of global change in West African waters.</title>
        <authorList>
            <person name="Mateo J.L."/>
            <person name="Blanco-Fernandez C."/>
            <person name="Garcia-Vazquez E."/>
            <person name="Machado-Schiaffino G."/>
        </authorList>
    </citation>
    <scope>NUCLEOTIDE SEQUENCE</scope>
    <source>
        <strain evidence="2">C29</strain>
        <tissue evidence="2">Fin</tissue>
    </source>
</reference>